<dbReference type="SUPFAM" id="SSF55729">
    <property type="entry name" value="Acyl-CoA N-acyltransferases (Nat)"/>
    <property type="match status" value="1"/>
</dbReference>
<dbReference type="InterPro" id="IPR000182">
    <property type="entry name" value="GNAT_dom"/>
</dbReference>
<dbReference type="PANTHER" id="PTHR43420:SF12">
    <property type="entry name" value="N-ACETYLTRANSFERASE DOMAIN-CONTAINING PROTEIN"/>
    <property type="match status" value="1"/>
</dbReference>
<keyword evidence="2 5" id="KW-0963">Cytoplasm</keyword>
<proteinExistence type="inferred from homology"/>
<dbReference type="RefSeq" id="WP_135282689.1">
    <property type="nucleotide sequence ID" value="NZ_SRIO01000021.1"/>
</dbReference>
<evidence type="ECO:0000313" key="7">
    <source>
        <dbReference type="EMBL" id="TFZ81504.1"/>
    </source>
</evidence>
<dbReference type="GO" id="GO:0005737">
    <property type="term" value="C:cytoplasm"/>
    <property type="evidence" value="ECO:0007669"/>
    <property type="project" value="UniProtKB-SubCell"/>
</dbReference>
<comment type="function">
    <text evidence="5">Acetylates the N-terminal alanine of ribosomal protein bS18.</text>
</comment>
<keyword evidence="3 5" id="KW-0808">Transferase</keyword>
<comment type="caution">
    <text evidence="7">The sequence shown here is derived from an EMBL/GenBank/DDBJ whole genome shotgun (WGS) entry which is preliminary data.</text>
</comment>
<evidence type="ECO:0000256" key="5">
    <source>
        <dbReference type="HAMAP-Rule" id="MF_02210"/>
    </source>
</evidence>
<dbReference type="OrthoDB" id="9796919at2"/>
<feature type="active site" description="Proton acceptor" evidence="5">
    <location>
        <position position="111"/>
    </location>
</feature>
<keyword evidence="4 5" id="KW-0012">Acyltransferase</keyword>
<evidence type="ECO:0000256" key="2">
    <source>
        <dbReference type="ARBA" id="ARBA00022490"/>
    </source>
</evidence>
<dbReference type="GO" id="GO:0008999">
    <property type="term" value="F:protein-N-terminal-alanine acetyltransferase activity"/>
    <property type="evidence" value="ECO:0007669"/>
    <property type="project" value="UniProtKB-UniRule"/>
</dbReference>
<protein>
    <recommendedName>
        <fullName evidence="5">[Ribosomal protein bS18]-alanine N-acetyltransferase</fullName>
        <ecNumber evidence="5">2.3.1.266</ecNumber>
    </recommendedName>
</protein>
<dbReference type="InterPro" id="IPR043690">
    <property type="entry name" value="RimI"/>
</dbReference>
<dbReference type="Proteomes" id="UP000297890">
    <property type="component" value="Unassembled WGS sequence"/>
</dbReference>
<sequence length="156" mass="17582">MSANQRWDGVLERPLTVRDLPAIMEIERRAYEYPWTTGIFSDCLRVGYTAWGLEEFATLRAYCIASMAAGEAHILNLCVDPSYQGLGLGGRLLGCILTLARQRGVEQVLLEVRPSNGQAVALYRRHGFVKVGERKGYYPARLGREDALVMRLHLNR</sequence>
<name>A0A4Z0F5P2_9GAMM</name>
<reference evidence="7 8" key="1">
    <citation type="journal article" date="2019" name="ISME J.">
        <title>Candidatus Macondimonas diazotrophica, a novel gammaproteobacterial genus dominating crude-oil-contaminated coastal sediments.</title>
        <authorList>
            <person name="Karthikeyan S."/>
            <person name="Konstantinidis K."/>
        </authorList>
    </citation>
    <scope>NUCLEOTIDE SEQUENCE [LARGE SCALE GENOMIC DNA]</scope>
    <source>
        <strain evidence="7 8">KTK01</strain>
    </source>
</reference>
<accession>A0A4Z0F5P2</accession>
<evidence type="ECO:0000256" key="1">
    <source>
        <dbReference type="ARBA" id="ARBA00005395"/>
    </source>
</evidence>
<dbReference type="NCBIfam" id="TIGR01575">
    <property type="entry name" value="rimI"/>
    <property type="match status" value="1"/>
</dbReference>
<dbReference type="EC" id="2.3.1.266" evidence="5"/>
<dbReference type="InterPro" id="IPR050680">
    <property type="entry name" value="YpeA/RimI_acetyltransf"/>
</dbReference>
<feature type="binding site" evidence="5">
    <location>
        <position position="116"/>
    </location>
    <ligand>
        <name>acetyl-CoA</name>
        <dbReference type="ChEBI" id="CHEBI:57288"/>
    </ligand>
</feature>
<keyword evidence="8" id="KW-1185">Reference proteome</keyword>
<dbReference type="Gene3D" id="3.40.630.30">
    <property type="match status" value="1"/>
</dbReference>
<evidence type="ECO:0000256" key="3">
    <source>
        <dbReference type="ARBA" id="ARBA00022679"/>
    </source>
</evidence>
<evidence type="ECO:0000256" key="4">
    <source>
        <dbReference type="ARBA" id="ARBA00023315"/>
    </source>
</evidence>
<organism evidence="7 8">
    <name type="scientific">Candidatus Macondimonas diazotrophica</name>
    <dbReference type="NCBI Taxonomy" id="2305248"/>
    <lineage>
        <taxon>Bacteria</taxon>
        <taxon>Pseudomonadati</taxon>
        <taxon>Pseudomonadota</taxon>
        <taxon>Gammaproteobacteria</taxon>
        <taxon>Chromatiales</taxon>
        <taxon>Ectothiorhodospiraceae</taxon>
        <taxon>Candidatus Macondimonas</taxon>
    </lineage>
</organism>
<dbReference type="AlphaFoldDB" id="A0A4Z0F5P2"/>
<feature type="active site" description="Proton donor" evidence="5">
    <location>
        <position position="123"/>
    </location>
</feature>
<dbReference type="PANTHER" id="PTHR43420">
    <property type="entry name" value="ACETYLTRANSFERASE"/>
    <property type="match status" value="1"/>
</dbReference>
<comment type="catalytic activity">
    <reaction evidence="5">
        <text>N-terminal L-alanyl-[ribosomal protein bS18] + acetyl-CoA = N-terminal N(alpha)-acetyl-L-alanyl-[ribosomal protein bS18] + CoA + H(+)</text>
        <dbReference type="Rhea" id="RHEA:43756"/>
        <dbReference type="Rhea" id="RHEA-COMP:10676"/>
        <dbReference type="Rhea" id="RHEA-COMP:10677"/>
        <dbReference type="ChEBI" id="CHEBI:15378"/>
        <dbReference type="ChEBI" id="CHEBI:57287"/>
        <dbReference type="ChEBI" id="CHEBI:57288"/>
        <dbReference type="ChEBI" id="CHEBI:64718"/>
        <dbReference type="ChEBI" id="CHEBI:83683"/>
        <dbReference type="EC" id="2.3.1.266"/>
    </reaction>
</comment>
<comment type="subcellular location">
    <subcellularLocation>
        <location evidence="5">Cytoplasm</location>
    </subcellularLocation>
</comment>
<evidence type="ECO:0000313" key="8">
    <source>
        <dbReference type="Proteomes" id="UP000297890"/>
    </source>
</evidence>
<dbReference type="InterPro" id="IPR006464">
    <property type="entry name" value="AcTrfase_RimI/Ard1"/>
</dbReference>
<dbReference type="PROSITE" id="PS51186">
    <property type="entry name" value="GNAT"/>
    <property type="match status" value="1"/>
</dbReference>
<dbReference type="HAMAP" id="MF_02210">
    <property type="entry name" value="RimI"/>
    <property type="match status" value="1"/>
</dbReference>
<feature type="domain" description="N-acetyltransferase" evidence="6">
    <location>
        <begin position="10"/>
        <end position="155"/>
    </location>
</feature>
<dbReference type="Pfam" id="PF00583">
    <property type="entry name" value="Acetyltransf_1"/>
    <property type="match status" value="1"/>
</dbReference>
<dbReference type="InterPro" id="IPR016181">
    <property type="entry name" value="Acyl_CoA_acyltransferase"/>
</dbReference>
<comment type="similarity">
    <text evidence="1 5">Belongs to the acetyltransferase family. RimI subfamily.</text>
</comment>
<gene>
    <name evidence="5 7" type="primary">rimI</name>
    <name evidence="7" type="ORF">E4680_12165</name>
</gene>
<dbReference type="EMBL" id="SRIO01000021">
    <property type="protein sequence ID" value="TFZ81504.1"/>
    <property type="molecule type" value="Genomic_DNA"/>
</dbReference>
<evidence type="ECO:0000259" key="6">
    <source>
        <dbReference type="PROSITE" id="PS51186"/>
    </source>
</evidence>
<comment type="caution">
    <text evidence="5">Lacks conserved residue(s) required for the propagation of feature annotation.</text>
</comment>